<comment type="similarity">
    <text evidence="6">Belongs to the NFYA/HAP2 subunit family.</text>
</comment>
<keyword evidence="3 6" id="KW-0238">DNA-binding</keyword>
<dbReference type="OMA" id="YKRICIR"/>
<feature type="region of interest" description="Disordered" evidence="7">
    <location>
        <begin position="36"/>
        <end position="83"/>
    </location>
</feature>
<name>A0A061DDK4_BABBI</name>
<evidence type="ECO:0000256" key="5">
    <source>
        <dbReference type="ARBA" id="ARBA00023242"/>
    </source>
</evidence>
<comment type="subunit">
    <text evidence="6">Heterotrimer.</text>
</comment>
<dbReference type="EMBL" id="LK391709">
    <property type="protein sequence ID" value="CDR96325.1"/>
    <property type="molecule type" value="Genomic_DNA"/>
</dbReference>
<keyword evidence="5 6" id="KW-0539">Nucleus</keyword>
<feature type="region of interest" description="Disordered" evidence="7">
    <location>
        <begin position="223"/>
        <end position="253"/>
    </location>
</feature>
<protein>
    <recommendedName>
        <fullName evidence="6">Nuclear transcription factor Y subunit</fullName>
    </recommendedName>
</protein>
<dbReference type="Pfam" id="PF02045">
    <property type="entry name" value="CBFB_NFYA"/>
    <property type="match status" value="1"/>
</dbReference>
<gene>
    <name evidence="8" type="ORF">BBBOND_0302290</name>
</gene>
<keyword evidence="4 6" id="KW-0804">Transcription</keyword>
<dbReference type="Gene3D" id="6.10.250.2430">
    <property type="match status" value="1"/>
</dbReference>
<dbReference type="KEGG" id="bbig:BBBOND_0302290"/>
<dbReference type="GO" id="GO:0003700">
    <property type="term" value="F:DNA-binding transcription factor activity"/>
    <property type="evidence" value="ECO:0007669"/>
    <property type="project" value="UniProtKB-UniRule"/>
</dbReference>
<dbReference type="GO" id="GO:0003677">
    <property type="term" value="F:DNA binding"/>
    <property type="evidence" value="ECO:0007669"/>
    <property type="project" value="UniProtKB-KW"/>
</dbReference>
<comment type="function">
    <text evidence="6">Component of the sequence-specific heterotrimeric transcription factor (NF-Y) which specifically recognizes a 5'-CCAAT-3' box motif found in the promoters of its target genes.</text>
</comment>
<reference evidence="9" key="1">
    <citation type="journal article" date="2014" name="Nucleic Acids Res.">
        <title>The evolutionary dynamics of variant antigen genes in Babesia reveal a history of genomic innovation underlying host-parasite interaction.</title>
        <authorList>
            <person name="Jackson A.P."/>
            <person name="Otto T.D."/>
            <person name="Darby A."/>
            <person name="Ramaprasad A."/>
            <person name="Xia D."/>
            <person name="Echaide I.E."/>
            <person name="Farber M."/>
            <person name="Gahlot S."/>
            <person name="Gamble J."/>
            <person name="Gupta D."/>
            <person name="Gupta Y."/>
            <person name="Jackson L."/>
            <person name="Malandrin L."/>
            <person name="Malas T.B."/>
            <person name="Moussa E."/>
            <person name="Nair M."/>
            <person name="Reid A.J."/>
            <person name="Sanders M."/>
            <person name="Sharma J."/>
            <person name="Tracey A."/>
            <person name="Quail M.A."/>
            <person name="Weir W."/>
            <person name="Wastling J.M."/>
            <person name="Hall N."/>
            <person name="Willadsen P."/>
            <person name="Lingelbach K."/>
            <person name="Shiels B."/>
            <person name="Tait A."/>
            <person name="Berriman M."/>
            <person name="Allred D.R."/>
            <person name="Pain A."/>
        </authorList>
    </citation>
    <scope>NUCLEOTIDE SEQUENCE [LARGE SCALE GENOMIC DNA]</scope>
    <source>
        <strain evidence="9">Bond</strain>
    </source>
</reference>
<evidence type="ECO:0000256" key="6">
    <source>
        <dbReference type="RuleBase" id="RU367155"/>
    </source>
</evidence>
<keyword evidence="9" id="KW-1185">Reference proteome</keyword>
<dbReference type="Proteomes" id="UP000033188">
    <property type="component" value="Chromosome 3"/>
</dbReference>
<evidence type="ECO:0000256" key="4">
    <source>
        <dbReference type="ARBA" id="ARBA00023163"/>
    </source>
</evidence>
<evidence type="ECO:0000256" key="1">
    <source>
        <dbReference type="ARBA" id="ARBA00004123"/>
    </source>
</evidence>
<organism evidence="8 9">
    <name type="scientific">Babesia bigemina</name>
    <dbReference type="NCBI Taxonomy" id="5866"/>
    <lineage>
        <taxon>Eukaryota</taxon>
        <taxon>Sar</taxon>
        <taxon>Alveolata</taxon>
        <taxon>Apicomplexa</taxon>
        <taxon>Aconoidasida</taxon>
        <taxon>Piroplasmida</taxon>
        <taxon>Babesiidae</taxon>
        <taxon>Babesia</taxon>
    </lineage>
</organism>
<evidence type="ECO:0000313" key="8">
    <source>
        <dbReference type="EMBL" id="CDR96325.1"/>
    </source>
</evidence>
<dbReference type="GeneID" id="24564866"/>
<evidence type="ECO:0000256" key="3">
    <source>
        <dbReference type="ARBA" id="ARBA00023125"/>
    </source>
</evidence>
<evidence type="ECO:0000256" key="2">
    <source>
        <dbReference type="ARBA" id="ARBA00023015"/>
    </source>
</evidence>
<dbReference type="InterPro" id="IPR001289">
    <property type="entry name" value="NFYA"/>
</dbReference>
<sequence>MSTGGVGPSSDPYNNHVIYVNPRQYKRICIRREQRDKMLLKRGRPRPSYLPVATRPESNSSKRKRDGSESPHKIPPNVDPFSQAAYFYPPTRYAKSRESDRVSSKIRRFNDRNAAEFSNVAALIAGNGYNSNYTGSVIPGTAPHSHGSEYSPHKERVSYVEHNAAESTVPGRLVAHVGSYCGAHNAGAMDARATNDGRQSEAYGRIDSYPEIHARSVNRGYRFQQSSGTSDSYSSASSASSYSASYDGRPMSSGSTVVMPVHSYPAAAGSQGVISADSYAGSKLGQVTYSRGAYSAETYSGESCCSDGHWREDYGHGSDGVDYYVTNTNSCGNRASESCHNGRYSDGDNVEHGVGESADVATAGEMSCAYAQHVVAGAGAYPASGMSRGGAQPVLRGPMCSEYVYVAGADAKV</sequence>
<keyword evidence="2 6" id="KW-0805">Transcription regulation</keyword>
<proteinExistence type="inferred from homology"/>
<evidence type="ECO:0000256" key="7">
    <source>
        <dbReference type="SAM" id="MobiDB-lite"/>
    </source>
</evidence>
<dbReference type="VEuPathDB" id="PiroplasmaDB:BBBOND_0302290"/>
<dbReference type="GO" id="GO:0005634">
    <property type="term" value="C:nucleus"/>
    <property type="evidence" value="ECO:0007669"/>
    <property type="project" value="UniProtKB-SubCell"/>
</dbReference>
<feature type="compositionally biased region" description="Low complexity" evidence="7">
    <location>
        <begin position="226"/>
        <end position="248"/>
    </location>
</feature>
<dbReference type="AlphaFoldDB" id="A0A061DDK4"/>
<dbReference type="RefSeq" id="XP_012768511.1">
    <property type="nucleotide sequence ID" value="XM_012913057.1"/>
</dbReference>
<dbReference type="OrthoDB" id="366272at2759"/>
<comment type="subcellular location">
    <subcellularLocation>
        <location evidence="1 6">Nucleus</location>
    </subcellularLocation>
</comment>
<accession>A0A061DDK4</accession>
<evidence type="ECO:0000313" key="9">
    <source>
        <dbReference type="Proteomes" id="UP000033188"/>
    </source>
</evidence>
<dbReference type="PROSITE" id="PS51152">
    <property type="entry name" value="NFYA_HAP2_2"/>
    <property type="match status" value="1"/>
</dbReference>